<evidence type="ECO:0000313" key="1">
    <source>
        <dbReference type="EMBL" id="MDT7043596.1"/>
    </source>
</evidence>
<gene>
    <name evidence="1" type="ORF">PPG34_14660</name>
</gene>
<comment type="caution">
    <text evidence="1">The sequence shown here is derived from an EMBL/GenBank/DDBJ whole genome shotgun (WGS) entry which is preliminary data.</text>
</comment>
<evidence type="ECO:0000313" key="2">
    <source>
        <dbReference type="Proteomes" id="UP001250932"/>
    </source>
</evidence>
<dbReference type="EMBL" id="JAQOUE010000001">
    <property type="protein sequence ID" value="MDT7043596.1"/>
    <property type="molecule type" value="Genomic_DNA"/>
</dbReference>
<proteinExistence type="predicted"/>
<accession>A0ABU3KAY6</accession>
<name>A0ABU3KAY6_9BACT</name>
<sequence length="1253" mass="141975">MRWVTATDLEQWANTRKAEEDLPLLIRRLVLASASQIGSLAFPGGDSIFRPGWDGQLHAESCSFPVPNGLSVWEFGKNKNAKKKANDDFEKRNKETPKKIRKETTFLFVTPRRWLYRKENKTKWAEEKARKGGWKKVTIIDADNLELWLEQCPGVSSWFARSIGKQPDGVEALVDFWRRVISDSEPELTPDIILAGRESLYGKFENWAEGVNQILRIRADTLDESLLLLCAWAQKAGGPTMEYLFANAVVVHDEEAWRQITATNRPLIFMPLFNRGHLGLGDLTGNAHWVVIPSGWDGKTQDGMIIAPWLEREQLRTALQSAGLEEIKARKLSNNSGRSLQVLMRQLAKAPERRSPPWATPDCAQALIPLLLAGRWNRNHEGDRKVVAELAGQPYAIVEDQLNQWIHTTDAPVRQYGDTYLLASPLDALSLLAPYLTQTAWDRYTTVLINLLSQRDPTLDLPSGHRWAGPIYGMEFSESKLMREGMVEQLVRLAGAEDRLRLVVHPSATSIGRHILSECLSPAGDIERWLSLQVHLPDLAEAAPDQFLDCLEFLLANEESARRLFDNANSLFSTSSIVYIMWAIERVRWFSEHLRRCAEALLKLNQLDPGGNSEPTPRTTFLETFCLREPANGEPFASQLPFLRSLGLDNPEAAWPLLVSLLPGPQMRLVKYPPQFREINSTPDIPETWGEYQSRVEHLLDLLFEIGGSQIQRRIDLVHVLSDLHPNGRTKVMESLEAFISSIDGHSLSTIPLYHQIMKLVRHHRAFSHTDWALHPQEIDRIEQLAISVEPSDPVEVFQWLFADIRPDLLWENGEENIKIRRIEAAKRIFEDGGVQSLERLAGTIDPSGLVGEAIAHLEINQDQRKAILLHFLNQPDVRALTIARSLVGELFRIEGLEIPAFIQRYATSLSDEEFAKFSLGLPSCSIVWDAVEERGEDAASTYWENGDLDRRNNPEEVVRAVKSMLRYHRVERAIYTIAFAHCPVPSDLVIGALKRLPEVLERLPNPIATNNFGYTVTSLFECLDRNNDVPIEKLVGLEIAHFPLIERRGRGYPAIKTHLKNNPGFFVELLKILYPPEDQEQQSEQEESTNGHDEALFHVAYRILNEFDSLPGLNGTNANNEQMLHSWIEQALDVADTVNRKEDAEKTIGGALARADINAAEPWPPEHVCNVLERYWSPQISSGFSGGAVAKPGFRYVGEGEPDAELSAQYAQWADQRRLTHPHVSQLLRSISEWFAQSSHRHRIEAEIRRQT</sequence>
<keyword evidence="2" id="KW-1185">Reference proteome</keyword>
<protein>
    <submittedName>
        <fullName evidence="1">Uncharacterized protein</fullName>
    </submittedName>
</protein>
<dbReference type="Proteomes" id="UP001250932">
    <property type="component" value="Unassembled WGS sequence"/>
</dbReference>
<reference evidence="1 2" key="1">
    <citation type="journal article" date="2023" name="ISME J.">
        <title>Cultivation and genomic characterization of novel and ubiquitous marine nitrite-oxidizing bacteria from the Nitrospirales.</title>
        <authorList>
            <person name="Mueller A.J."/>
            <person name="Daebeler A."/>
            <person name="Herbold C.W."/>
            <person name="Kirkegaard R.H."/>
            <person name="Daims H."/>
        </authorList>
    </citation>
    <scope>NUCLEOTIDE SEQUENCE [LARGE SCALE GENOMIC DNA]</scope>
    <source>
        <strain evidence="1 2">EB</strain>
    </source>
</reference>
<dbReference type="RefSeq" id="WP_313834162.1">
    <property type="nucleotide sequence ID" value="NZ_JAQOUE010000001.1"/>
</dbReference>
<organism evidence="1 2">
    <name type="scientific">Candidatus Nitronereus thalassa</name>
    <dbReference type="NCBI Taxonomy" id="3020898"/>
    <lineage>
        <taxon>Bacteria</taxon>
        <taxon>Pseudomonadati</taxon>
        <taxon>Nitrospirota</taxon>
        <taxon>Nitrospiria</taxon>
        <taxon>Nitrospirales</taxon>
        <taxon>Nitrospiraceae</taxon>
        <taxon>Candidatus Nitronereus</taxon>
    </lineage>
</organism>